<gene>
    <name evidence="1" type="ORF">V6N11_070159</name>
</gene>
<comment type="caution">
    <text evidence="1">The sequence shown here is derived from an EMBL/GenBank/DDBJ whole genome shotgun (WGS) entry which is preliminary data.</text>
</comment>
<evidence type="ECO:0000313" key="1">
    <source>
        <dbReference type="EMBL" id="KAK8998980.1"/>
    </source>
</evidence>
<reference evidence="1 2" key="1">
    <citation type="journal article" date="2024" name="G3 (Bethesda)">
        <title>Genome assembly of Hibiscus sabdariffa L. provides insights into metabolisms of medicinal natural products.</title>
        <authorList>
            <person name="Kim T."/>
        </authorList>
    </citation>
    <scope>NUCLEOTIDE SEQUENCE [LARGE SCALE GENOMIC DNA]</scope>
    <source>
        <strain evidence="1">TK-2024</strain>
        <tissue evidence="1">Old leaves</tissue>
    </source>
</reference>
<proteinExistence type="predicted"/>
<evidence type="ECO:0000313" key="2">
    <source>
        <dbReference type="Proteomes" id="UP001396334"/>
    </source>
</evidence>
<sequence length="86" mass="9651">MINGNGALALSSADLEAMMHPRNQGFRIWAPSTFAAYFTGAMLVRSLSILQLAYCNNFFENQLFLLRVYERWSSGLKSASILFPVN</sequence>
<keyword evidence="2" id="KW-1185">Reference proteome</keyword>
<organism evidence="1 2">
    <name type="scientific">Hibiscus sabdariffa</name>
    <name type="common">roselle</name>
    <dbReference type="NCBI Taxonomy" id="183260"/>
    <lineage>
        <taxon>Eukaryota</taxon>
        <taxon>Viridiplantae</taxon>
        <taxon>Streptophyta</taxon>
        <taxon>Embryophyta</taxon>
        <taxon>Tracheophyta</taxon>
        <taxon>Spermatophyta</taxon>
        <taxon>Magnoliopsida</taxon>
        <taxon>eudicotyledons</taxon>
        <taxon>Gunneridae</taxon>
        <taxon>Pentapetalae</taxon>
        <taxon>rosids</taxon>
        <taxon>malvids</taxon>
        <taxon>Malvales</taxon>
        <taxon>Malvaceae</taxon>
        <taxon>Malvoideae</taxon>
        <taxon>Hibiscus</taxon>
    </lineage>
</organism>
<dbReference type="EMBL" id="JBBPBN010000040">
    <property type="protein sequence ID" value="KAK8998980.1"/>
    <property type="molecule type" value="Genomic_DNA"/>
</dbReference>
<dbReference type="Proteomes" id="UP001396334">
    <property type="component" value="Unassembled WGS sequence"/>
</dbReference>
<protein>
    <submittedName>
        <fullName evidence="1">Uncharacterized protein</fullName>
    </submittedName>
</protein>
<accession>A0ABR2QE96</accession>
<name>A0ABR2QE96_9ROSI</name>